<reference evidence="18" key="1">
    <citation type="journal article" date="2016" name="Nature">
        <title>The genome of the seagrass Zostera marina reveals angiosperm adaptation to the sea.</title>
        <authorList>
            <person name="Olsen J.L."/>
            <person name="Rouze P."/>
            <person name="Verhelst B."/>
            <person name="Lin Y.-C."/>
            <person name="Bayer T."/>
            <person name="Collen J."/>
            <person name="Dattolo E."/>
            <person name="De Paoli E."/>
            <person name="Dittami S."/>
            <person name="Maumus F."/>
            <person name="Michel G."/>
            <person name="Kersting A."/>
            <person name="Lauritano C."/>
            <person name="Lohaus R."/>
            <person name="Toepel M."/>
            <person name="Tonon T."/>
            <person name="Vanneste K."/>
            <person name="Amirebrahimi M."/>
            <person name="Brakel J."/>
            <person name="Bostroem C."/>
            <person name="Chovatia M."/>
            <person name="Grimwood J."/>
            <person name="Jenkins J.W."/>
            <person name="Jueterbock A."/>
            <person name="Mraz A."/>
            <person name="Stam W.T."/>
            <person name="Tice H."/>
            <person name="Bornberg-Bauer E."/>
            <person name="Green P.J."/>
            <person name="Pearson G.A."/>
            <person name="Procaccini G."/>
            <person name="Duarte C.M."/>
            <person name="Schmutz J."/>
            <person name="Reusch T.B.H."/>
            <person name="Van de Peer Y."/>
        </authorList>
    </citation>
    <scope>NUCLEOTIDE SEQUENCE [LARGE SCALE GENOMIC DNA]</scope>
    <source>
        <strain evidence="18">cv. Finnish</strain>
    </source>
</reference>
<gene>
    <name evidence="17" type="ORF">ZOSMA_189G00170</name>
</gene>
<dbReference type="AlphaFoldDB" id="A0A0K9PQ07"/>
<dbReference type="EC" id="2.3.2.27" evidence="4"/>
<evidence type="ECO:0000256" key="1">
    <source>
        <dbReference type="ARBA" id="ARBA00000900"/>
    </source>
</evidence>
<evidence type="ECO:0000256" key="14">
    <source>
        <dbReference type="PROSITE-ProRule" id="PRU00175"/>
    </source>
</evidence>
<dbReference type="GO" id="GO:0008270">
    <property type="term" value="F:zinc ion binding"/>
    <property type="evidence" value="ECO:0007669"/>
    <property type="project" value="UniProtKB-KW"/>
</dbReference>
<organism evidence="17 18">
    <name type="scientific">Zostera marina</name>
    <name type="common">Eelgrass</name>
    <dbReference type="NCBI Taxonomy" id="29655"/>
    <lineage>
        <taxon>Eukaryota</taxon>
        <taxon>Viridiplantae</taxon>
        <taxon>Streptophyta</taxon>
        <taxon>Embryophyta</taxon>
        <taxon>Tracheophyta</taxon>
        <taxon>Spermatophyta</taxon>
        <taxon>Magnoliopsida</taxon>
        <taxon>Liliopsida</taxon>
        <taxon>Zosteraceae</taxon>
        <taxon>Zostera</taxon>
    </lineage>
</organism>
<keyword evidence="12 15" id="KW-0472">Membrane</keyword>
<accession>A0A0K9PQ07</accession>
<dbReference type="Proteomes" id="UP000036987">
    <property type="component" value="Unassembled WGS sequence"/>
</dbReference>
<evidence type="ECO:0000313" key="17">
    <source>
        <dbReference type="EMBL" id="KMZ71056.1"/>
    </source>
</evidence>
<evidence type="ECO:0000256" key="7">
    <source>
        <dbReference type="ARBA" id="ARBA00022723"/>
    </source>
</evidence>
<keyword evidence="9" id="KW-0833">Ubl conjugation pathway</keyword>
<evidence type="ECO:0000259" key="16">
    <source>
        <dbReference type="PROSITE" id="PS50089"/>
    </source>
</evidence>
<dbReference type="OrthoDB" id="8062037at2759"/>
<dbReference type="CDD" id="cd16461">
    <property type="entry name" value="RING-H2_EL5-like"/>
    <property type="match status" value="1"/>
</dbReference>
<proteinExistence type="inferred from homology"/>
<evidence type="ECO:0000256" key="13">
    <source>
        <dbReference type="ARBA" id="ARBA00024209"/>
    </source>
</evidence>
<dbReference type="OMA" id="RAYARWI"/>
<dbReference type="Pfam" id="PF13639">
    <property type="entry name" value="zf-RING_2"/>
    <property type="match status" value="1"/>
</dbReference>
<keyword evidence="5" id="KW-0808">Transferase</keyword>
<keyword evidence="11 15" id="KW-1133">Transmembrane helix</keyword>
<dbReference type="Gene3D" id="3.30.40.10">
    <property type="entry name" value="Zinc/RING finger domain, C3HC4 (zinc finger)"/>
    <property type="match status" value="1"/>
</dbReference>
<comment type="subcellular location">
    <subcellularLocation>
        <location evidence="2">Membrane</location>
        <topology evidence="2">Single-pass membrane protein</topology>
    </subcellularLocation>
</comment>
<keyword evidence="6 15" id="KW-0812">Transmembrane</keyword>
<sequence length="199" mass="22351">MSDEGSQVVGVSSVIVVAIVLFLFIATAFIFFMYVFFKSQWRSSTSSSAITRYQFDFAERDSVSAPRTSLDSAILHSLPVYIYKAENHSDATTLECAVCLSEVVDGEKIRLLPKCNHEFHLDCIDMWFHSHSTCPLCRNPVAADASSSDLVIDIPSRRDTEEETKLPVVTRLKSFKRLFSIGNSSTSTIRQEDNYRSSN</sequence>
<dbReference type="STRING" id="29655.A0A0K9PQ07"/>
<comment type="caution">
    <text evidence="17">The sequence shown here is derived from an EMBL/GenBank/DDBJ whole genome shotgun (WGS) entry which is preliminary data.</text>
</comment>
<dbReference type="SMART" id="SM00184">
    <property type="entry name" value="RING"/>
    <property type="match status" value="1"/>
</dbReference>
<dbReference type="GO" id="GO:0016567">
    <property type="term" value="P:protein ubiquitination"/>
    <property type="evidence" value="ECO:0000318"/>
    <property type="project" value="GO_Central"/>
</dbReference>
<dbReference type="PROSITE" id="PS50089">
    <property type="entry name" value="ZF_RING_2"/>
    <property type="match status" value="1"/>
</dbReference>
<evidence type="ECO:0000256" key="4">
    <source>
        <dbReference type="ARBA" id="ARBA00012483"/>
    </source>
</evidence>
<evidence type="ECO:0000256" key="3">
    <source>
        <dbReference type="ARBA" id="ARBA00004906"/>
    </source>
</evidence>
<protein>
    <recommendedName>
        <fullName evidence="4">RING-type E3 ubiquitin transferase</fullName>
        <ecNumber evidence="4">2.3.2.27</ecNumber>
    </recommendedName>
</protein>
<evidence type="ECO:0000256" key="15">
    <source>
        <dbReference type="SAM" id="Phobius"/>
    </source>
</evidence>
<feature type="domain" description="RING-type" evidence="16">
    <location>
        <begin position="96"/>
        <end position="138"/>
    </location>
</feature>
<dbReference type="InterPro" id="IPR013083">
    <property type="entry name" value="Znf_RING/FYVE/PHD"/>
</dbReference>
<dbReference type="GO" id="GO:0016020">
    <property type="term" value="C:membrane"/>
    <property type="evidence" value="ECO:0007669"/>
    <property type="project" value="UniProtKB-SubCell"/>
</dbReference>
<evidence type="ECO:0000256" key="11">
    <source>
        <dbReference type="ARBA" id="ARBA00022989"/>
    </source>
</evidence>
<dbReference type="SUPFAM" id="SSF57850">
    <property type="entry name" value="RING/U-box"/>
    <property type="match status" value="1"/>
</dbReference>
<keyword evidence="18" id="KW-1185">Reference proteome</keyword>
<evidence type="ECO:0000256" key="2">
    <source>
        <dbReference type="ARBA" id="ARBA00004167"/>
    </source>
</evidence>
<name>A0A0K9PQ07_ZOSMR</name>
<comment type="catalytic activity">
    <reaction evidence="1">
        <text>S-ubiquitinyl-[E2 ubiquitin-conjugating enzyme]-L-cysteine + [acceptor protein]-L-lysine = [E2 ubiquitin-conjugating enzyme]-L-cysteine + N(6)-ubiquitinyl-[acceptor protein]-L-lysine.</text>
        <dbReference type="EC" id="2.3.2.27"/>
    </reaction>
</comment>
<evidence type="ECO:0000256" key="10">
    <source>
        <dbReference type="ARBA" id="ARBA00022833"/>
    </source>
</evidence>
<comment type="similarity">
    <text evidence="13">Belongs to the RING-type zinc finger family. ATL subfamily.</text>
</comment>
<dbReference type="EMBL" id="LFYR01000691">
    <property type="protein sequence ID" value="KMZ71056.1"/>
    <property type="molecule type" value="Genomic_DNA"/>
</dbReference>
<keyword evidence="7" id="KW-0479">Metal-binding</keyword>
<dbReference type="FunFam" id="3.30.40.10:FF:000475">
    <property type="entry name" value="RING-H2 finger protein ATL3"/>
    <property type="match status" value="1"/>
</dbReference>
<evidence type="ECO:0000256" key="9">
    <source>
        <dbReference type="ARBA" id="ARBA00022786"/>
    </source>
</evidence>
<dbReference type="PANTHER" id="PTHR46913:SF1">
    <property type="entry name" value="RING-H2 FINGER PROTEIN ATL16"/>
    <property type="match status" value="1"/>
</dbReference>
<evidence type="ECO:0000313" key="18">
    <source>
        <dbReference type="Proteomes" id="UP000036987"/>
    </source>
</evidence>
<evidence type="ECO:0000256" key="8">
    <source>
        <dbReference type="ARBA" id="ARBA00022771"/>
    </source>
</evidence>
<evidence type="ECO:0000256" key="6">
    <source>
        <dbReference type="ARBA" id="ARBA00022692"/>
    </source>
</evidence>
<evidence type="ECO:0000256" key="12">
    <source>
        <dbReference type="ARBA" id="ARBA00023136"/>
    </source>
</evidence>
<comment type="pathway">
    <text evidence="3">Protein modification; protein ubiquitination.</text>
</comment>
<dbReference type="PANTHER" id="PTHR46913">
    <property type="entry name" value="RING-H2 FINGER PROTEIN ATL16"/>
    <property type="match status" value="1"/>
</dbReference>
<keyword evidence="8 14" id="KW-0863">Zinc-finger</keyword>
<dbReference type="GO" id="GO:0061630">
    <property type="term" value="F:ubiquitin protein ligase activity"/>
    <property type="evidence" value="ECO:0007669"/>
    <property type="project" value="UniProtKB-EC"/>
</dbReference>
<dbReference type="InterPro" id="IPR044600">
    <property type="entry name" value="ATL1/ATL16-like"/>
</dbReference>
<dbReference type="InterPro" id="IPR001841">
    <property type="entry name" value="Znf_RING"/>
</dbReference>
<feature type="transmembrane region" description="Helical" evidence="15">
    <location>
        <begin position="12"/>
        <end position="37"/>
    </location>
</feature>
<evidence type="ECO:0000256" key="5">
    <source>
        <dbReference type="ARBA" id="ARBA00022679"/>
    </source>
</evidence>
<keyword evidence="10" id="KW-0862">Zinc</keyword>